<protein>
    <recommendedName>
        <fullName evidence="7">LRRCT domain-containing protein</fullName>
    </recommendedName>
</protein>
<dbReference type="PANTHER" id="PTHR24373">
    <property type="entry name" value="SLIT RELATED LEUCINE-RICH REPEAT NEURONAL PROTEIN"/>
    <property type="match status" value="1"/>
</dbReference>
<dbReference type="Proteomes" id="UP000215335">
    <property type="component" value="Unassembled WGS sequence"/>
</dbReference>
<evidence type="ECO:0000256" key="4">
    <source>
        <dbReference type="SAM" id="SignalP"/>
    </source>
</evidence>
<proteinExistence type="predicted"/>
<keyword evidence="2 4" id="KW-0732">Signal</keyword>
<dbReference type="FunFam" id="3.80.10.10:FF:001164">
    <property type="entry name" value="GH01279p"/>
    <property type="match status" value="1"/>
</dbReference>
<evidence type="ECO:0000313" key="5">
    <source>
        <dbReference type="EMBL" id="OXU31587.1"/>
    </source>
</evidence>
<dbReference type="SUPFAM" id="SSF52047">
    <property type="entry name" value="RNI-like"/>
    <property type="match status" value="1"/>
</dbReference>
<dbReference type="PROSITE" id="PS51450">
    <property type="entry name" value="LRR"/>
    <property type="match status" value="4"/>
</dbReference>
<reference evidence="5 6" key="1">
    <citation type="journal article" date="2017" name="Curr. Biol.">
        <title>The Evolution of Venom by Co-option of Single-Copy Genes.</title>
        <authorList>
            <person name="Martinson E.O."/>
            <person name="Mrinalini"/>
            <person name="Kelkar Y.D."/>
            <person name="Chang C.H."/>
            <person name="Werren J.H."/>
        </authorList>
    </citation>
    <scope>NUCLEOTIDE SEQUENCE [LARGE SCALE GENOMIC DNA]</scope>
    <source>
        <strain evidence="5 6">Alberta</strain>
        <tissue evidence="5">Whole body</tissue>
    </source>
</reference>
<dbReference type="SUPFAM" id="SSF52058">
    <property type="entry name" value="L domain-like"/>
    <property type="match status" value="1"/>
</dbReference>
<dbReference type="Pfam" id="PF13516">
    <property type="entry name" value="LRR_6"/>
    <property type="match status" value="2"/>
</dbReference>
<evidence type="ECO:0000313" key="6">
    <source>
        <dbReference type="Proteomes" id="UP000215335"/>
    </source>
</evidence>
<dbReference type="PANTHER" id="PTHR24373:SF370">
    <property type="entry name" value="FISH-LIPS, ISOFORM E"/>
    <property type="match status" value="1"/>
</dbReference>
<name>A0A232FMK1_9HYME</name>
<dbReference type="STRING" id="543379.A0A232FMK1"/>
<dbReference type="PRINTS" id="PR00019">
    <property type="entry name" value="LEURICHRPT"/>
</dbReference>
<dbReference type="AlphaFoldDB" id="A0A232FMK1"/>
<sequence length="694" mass="78112">MLPGRNIRGGIVASGMARPNLLLLMALLAVVGPSTALNGELVEQECPVDCHCHYFRINWVTDCSESNLTSIPHEGLSHNVYVLDMNGNNVEQVTPFPRDIKLRRLQMAHNKLTELNYQSFAGLTYLLDADFSHNAISKVDPEAFRDSPGLITLELQHNPLPEIRGHFLNCRPLLHLDLNTCGIRTLNPQFFHNTTNLNKLDLSNNPLGSIKPGPFDHLTSLEYLKLSSCNLTHVSPDAFAHLENLRELELDDNDLSSIDWTKVLAPLVRLEHLNIRKTRITNLPGDAFAKNLYLRQLILADNELQHLNVGSTLGHNLHSLQALDLSNCNLQDRLSEEAFRNASKLRVLNLSGNPMFAADLTAVLRHLPKLHKLSLSNCSLRRLPEAFENLEHLEALDVSHNPLSDAFVRLLNPLKSLEYLDMSYCNLGYVGNNTFTLMTSLKKLIMSGNTLHTLEQGLFANLTRLESLELNDCGLKNPLDPKVFGDRVYANIIELKLSKNPLTVPDDGPLLPKQLSNLESLDLSYCDITRMNENLFSRTSNLTGLNLSNNRIAGANNLASLKKLQRLEHLDLSSNNLTTIHPKVFKNNPHLLSVNLMNNPFVCNCSIVDMWDWAVQVKNDLDVLVGSQPSQFTTRAAKLRKSLSCSYDQETYRNILEQSRVSSSDRKTLLRKGDLTPNRTWAKYIRESQCDRRS</sequence>
<dbReference type="Gene3D" id="3.80.10.10">
    <property type="entry name" value="Ribonuclease Inhibitor"/>
    <property type="match status" value="4"/>
</dbReference>
<gene>
    <name evidence="5" type="ORF">TSAR_010249</name>
</gene>
<dbReference type="EMBL" id="NNAY01000046">
    <property type="protein sequence ID" value="OXU31587.1"/>
    <property type="molecule type" value="Genomic_DNA"/>
</dbReference>
<keyword evidence="3" id="KW-0677">Repeat</keyword>
<keyword evidence="1" id="KW-0433">Leucine-rich repeat</keyword>
<accession>A0A232FMK1</accession>
<dbReference type="InterPro" id="IPR003591">
    <property type="entry name" value="Leu-rich_rpt_typical-subtyp"/>
</dbReference>
<evidence type="ECO:0000256" key="2">
    <source>
        <dbReference type="ARBA" id="ARBA00022729"/>
    </source>
</evidence>
<comment type="caution">
    <text evidence="5">The sequence shown here is derived from an EMBL/GenBank/DDBJ whole genome shotgun (WGS) entry which is preliminary data.</text>
</comment>
<keyword evidence="6" id="KW-1185">Reference proteome</keyword>
<feature type="chain" id="PRO_5012195533" description="LRRCT domain-containing protein" evidence="4">
    <location>
        <begin position="37"/>
        <end position="694"/>
    </location>
</feature>
<dbReference type="Pfam" id="PF13855">
    <property type="entry name" value="LRR_8"/>
    <property type="match status" value="5"/>
</dbReference>
<evidence type="ECO:0000256" key="3">
    <source>
        <dbReference type="ARBA" id="ARBA00022737"/>
    </source>
</evidence>
<dbReference type="InterPro" id="IPR032675">
    <property type="entry name" value="LRR_dom_sf"/>
</dbReference>
<dbReference type="InterPro" id="IPR050328">
    <property type="entry name" value="Dev_Immune_Receptor"/>
</dbReference>
<feature type="signal peptide" evidence="4">
    <location>
        <begin position="1"/>
        <end position="36"/>
    </location>
</feature>
<dbReference type="Pfam" id="PF00560">
    <property type="entry name" value="LRR_1"/>
    <property type="match status" value="1"/>
</dbReference>
<evidence type="ECO:0008006" key="7">
    <source>
        <dbReference type="Google" id="ProtNLM"/>
    </source>
</evidence>
<dbReference type="OrthoDB" id="1416801at2759"/>
<dbReference type="SMART" id="SM00369">
    <property type="entry name" value="LRR_TYP"/>
    <property type="match status" value="14"/>
</dbReference>
<dbReference type="InterPro" id="IPR001611">
    <property type="entry name" value="Leu-rich_rpt"/>
</dbReference>
<evidence type="ECO:0000256" key="1">
    <source>
        <dbReference type="ARBA" id="ARBA00022614"/>
    </source>
</evidence>
<organism evidence="5 6">
    <name type="scientific">Trichomalopsis sarcophagae</name>
    <dbReference type="NCBI Taxonomy" id="543379"/>
    <lineage>
        <taxon>Eukaryota</taxon>
        <taxon>Metazoa</taxon>
        <taxon>Ecdysozoa</taxon>
        <taxon>Arthropoda</taxon>
        <taxon>Hexapoda</taxon>
        <taxon>Insecta</taxon>
        <taxon>Pterygota</taxon>
        <taxon>Neoptera</taxon>
        <taxon>Endopterygota</taxon>
        <taxon>Hymenoptera</taxon>
        <taxon>Apocrita</taxon>
        <taxon>Proctotrupomorpha</taxon>
        <taxon>Chalcidoidea</taxon>
        <taxon>Pteromalidae</taxon>
        <taxon>Pteromalinae</taxon>
        <taxon>Trichomalopsis</taxon>
    </lineage>
</organism>